<organism evidence="1">
    <name type="scientific">marine sediment metagenome</name>
    <dbReference type="NCBI Taxonomy" id="412755"/>
    <lineage>
        <taxon>unclassified sequences</taxon>
        <taxon>metagenomes</taxon>
        <taxon>ecological metagenomes</taxon>
    </lineage>
</organism>
<evidence type="ECO:0000313" key="1">
    <source>
        <dbReference type="EMBL" id="GAI45698.1"/>
    </source>
</evidence>
<sequence>MSELSNNIKTTFQNLITIYRETSNLLQDAGSMLERLGYHCIHSNTNTIGTERSYQINLPQWWMTPYACRFYATGESPAEYKAIGVFFVDTECTPIQPL</sequence>
<name>X1NQ17_9ZZZZ</name>
<dbReference type="EMBL" id="BARV01025620">
    <property type="protein sequence ID" value="GAI45698.1"/>
    <property type="molecule type" value="Genomic_DNA"/>
</dbReference>
<gene>
    <name evidence="1" type="ORF">S06H3_41546</name>
</gene>
<comment type="caution">
    <text evidence="1">The sequence shown here is derived from an EMBL/GenBank/DDBJ whole genome shotgun (WGS) entry which is preliminary data.</text>
</comment>
<protein>
    <submittedName>
        <fullName evidence="1">Uncharacterized protein</fullName>
    </submittedName>
</protein>
<reference evidence="1" key="1">
    <citation type="journal article" date="2014" name="Front. Microbiol.">
        <title>High frequency of phylogenetically diverse reductive dehalogenase-homologous genes in deep subseafloor sedimentary metagenomes.</title>
        <authorList>
            <person name="Kawai M."/>
            <person name="Futagami T."/>
            <person name="Toyoda A."/>
            <person name="Takaki Y."/>
            <person name="Nishi S."/>
            <person name="Hori S."/>
            <person name="Arai W."/>
            <person name="Tsubouchi T."/>
            <person name="Morono Y."/>
            <person name="Uchiyama I."/>
            <person name="Ito T."/>
            <person name="Fujiyama A."/>
            <person name="Inagaki F."/>
            <person name="Takami H."/>
        </authorList>
    </citation>
    <scope>NUCLEOTIDE SEQUENCE</scope>
    <source>
        <strain evidence="1">Expedition CK06-06</strain>
    </source>
</reference>
<proteinExistence type="predicted"/>
<accession>X1NQ17</accession>
<feature type="non-terminal residue" evidence="1">
    <location>
        <position position="98"/>
    </location>
</feature>
<dbReference type="AlphaFoldDB" id="X1NQ17"/>